<sequence length="890" mass="102480">MAYRPNRGILQSSPTKVSRAGTGFEFTPVGGRRSTAHSSDPARERGSPKGKLFGSPLKRPTLPDLSFLNSGDEVSSYASSPVAKFTGADIFSDDTPRNKFETVYNAETAGVNEVQTERNELSRENIALKIEIETLRQMLKPGASMRTAELVQKLKIQNMDLFHENERLLGQLNQNQENSFGSPTKTNETSELLMSLRSENEETKATMRKIALQRDEALQETTRLQELLHQLQSDELRQADLSQENSQLKNQLAEKDDRIYDLERKVRQLENDRDELQTDFDELNYKLSDNSGEMGKNDDKIADLEAELKEITHRLRSREESGMESNVELHKTLDDTQRRLEETEMLFRHEKEASRELGYVNEKLKKEIDELREEIDDLELDRQDLNDLCLKLKKDQQGSLGYAGPTENQQYERDFSVFRRQNEKLRDELLATQDKLKASSASTEDHERVASIISDLESENRKLKEQVMLSKNSDSKLHSEREYIELLEENQIQRKEISQLKTDFEQATSHLQQRLDTAQTKLFDLQYAAARSESTVKELETAARKTVEKEKSQMEDLIKQKASADVRLKNASQEIESLQRNVDLLRKQLSQQSPSSFDNTKLDQALSDLDAARKSNRELTKDLFDSNDKLRDLERKYSQANEQRNKLDDLVASLERDVQRLKEDGPSLDRKLRSLSLEARGSPTETRLRDMVDDKSEELNNLRREYDNMRHDLVKKVEQVVEQREGLKMENDDLIRRLKSSENDIYELSAKMSDLRREAEKRSQLQSENSKLKHELEAINSRASSIPDQSKPALLLATHQLLLSKYSSTKSKMLDLQVANSCLGSIVSDKNEEIALLESRGIYTEPPKKVTWRSVAMVLWASSVMMKTIKENNNRKAKEESLKKEIRSLR</sequence>
<proteinExistence type="predicted"/>
<feature type="coiled-coil region" evidence="1">
    <location>
        <begin position="200"/>
        <end position="503"/>
    </location>
</feature>
<feature type="coiled-coil region" evidence="1">
    <location>
        <begin position="111"/>
        <end position="138"/>
    </location>
</feature>
<keyword evidence="1" id="KW-0175">Coiled coil</keyword>
<accession>W6MJJ5</accession>
<dbReference type="Proteomes" id="UP000019384">
    <property type="component" value="Unassembled WGS sequence"/>
</dbReference>
<evidence type="ECO:0000313" key="4">
    <source>
        <dbReference type="Proteomes" id="UP000019384"/>
    </source>
</evidence>
<dbReference type="Gene3D" id="1.20.5.340">
    <property type="match status" value="1"/>
</dbReference>
<keyword evidence="4" id="KW-1185">Reference proteome</keyword>
<evidence type="ECO:0000256" key="2">
    <source>
        <dbReference type="SAM" id="MobiDB-lite"/>
    </source>
</evidence>
<gene>
    <name evidence="3" type="ORF">KUCA_T00000583001</name>
</gene>
<feature type="region of interest" description="Disordered" evidence="2">
    <location>
        <begin position="1"/>
        <end position="58"/>
    </location>
</feature>
<reference evidence="3" key="1">
    <citation type="submission" date="2013-12" db="EMBL/GenBank/DDBJ databases">
        <authorList>
            <person name="Genoscope - CEA"/>
        </authorList>
    </citation>
    <scope>NUCLEOTIDE SEQUENCE</scope>
    <source>
        <strain evidence="3">CBS 1993</strain>
    </source>
</reference>
<organism evidence="3 4">
    <name type="scientific">Kuraishia capsulata CBS 1993</name>
    <dbReference type="NCBI Taxonomy" id="1382522"/>
    <lineage>
        <taxon>Eukaryota</taxon>
        <taxon>Fungi</taxon>
        <taxon>Dikarya</taxon>
        <taxon>Ascomycota</taxon>
        <taxon>Saccharomycotina</taxon>
        <taxon>Pichiomycetes</taxon>
        <taxon>Pichiales</taxon>
        <taxon>Pichiaceae</taxon>
        <taxon>Kuraishia</taxon>
    </lineage>
</organism>
<dbReference type="EMBL" id="HG793125">
    <property type="protein sequence ID" value="CDK24617.1"/>
    <property type="molecule type" value="Genomic_DNA"/>
</dbReference>
<reference evidence="3" key="2">
    <citation type="submission" date="2014-02" db="EMBL/GenBank/DDBJ databases">
        <title>Complete DNA sequence of /Kuraishia capsulata/ illustrates novel genomic features among budding yeasts (/Saccharomycotina/).</title>
        <authorList>
            <person name="Morales L."/>
            <person name="Noel B."/>
            <person name="Porcel B."/>
            <person name="Marcet-Houben M."/>
            <person name="Hullo M-F."/>
            <person name="Sacerdot C."/>
            <person name="Tekaia F."/>
            <person name="Leh-Louis V."/>
            <person name="Despons L."/>
            <person name="Khanna V."/>
            <person name="Aury J-M."/>
            <person name="Barbe V."/>
            <person name="Couloux A."/>
            <person name="Labadie K."/>
            <person name="Pelletier E."/>
            <person name="Souciet J-L."/>
            <person name="Boekhout T."/>
            <person name="Gabaldon T."/>
            <person name="Wincker P."/>
            <person name="Dujon B."/>
        </authorList>
    </citation>
    <scope>NUCLEOTIDE SEQUENCE</scope>
    <source>
        <strain evidence="3">CBS 1993</strain>
    </source>
</reference>
<protein>
    <submittedName>
        <fullName evidence="3">Uncharacterized protein</fullName>
    </submittedName>
</protein>
<dbReference type="HOGENOM" id="CLU_324408_0_0_1"/>
<dbReference type="GeneID" id="34518022"/>
<dbReference type="STRING" id="1382522.W6MJJ5"/>
<dbReference type="AlphaFoldDB" id="W6MJJ5"/>
<dbReference type="RefSeq" id="XP_022456634.1">
    <property type="nucleotide sequence ID" value="XM_022605136.1"/>
</dbReference>
<evidence type="ECO:0000256" key="1">
    <source>
        <dbReference type="SAM" id="Coils"/>
    </source>
</evidence>
<feature type="coiled-coil region" evidence="1">
    <location>
        <begin position="547"/>
        <end position="782"/>
    </location>
</feature>
<name>W6MJJ5_9ASCO</name>
<evidence type="ECO:0000313" key="3">
    <source>
        <dbReference type="EMBL" id="CDK24617.1"/>
    </source>
</evidence>